<dbReference type="GO" id="GO:0005524">
    <property type="term" value="F:ATP binding"/>
    <property type="evidence" value="ECO:0007669"/>
    <property type="project" value="UniProtKB-UniRule"/>
</dbReference>
<feature type="binding site" evidence="6">
    <location>
        <begin position="29"/>
        <end position="32"/>
    </location>
    <ligand>
        <name>ATP</name>
        <dbReference type="ChEBI" id="CHEBI:30616"/>
    </ligand>
</feature>
<feature type="binding site" evidence="6">
    <location>
        <position position="494"/>
    </location>
    <ligand>
        <name>ATP</name>
        <dbReference type="ChEBI" id="CHEBI:30616"/>
    </ligand>
</feature>
<dbReference type="Gene3D" id="3.30.260.10">
    <property type="entry name" value="TCP-1-like chaperonin intermediate domain"/>
    <property type="match status" value="1"/>
</dbReference>
<comment type="caution">
    <text evidence="6">Lacks conserved residue(s) required for the propagation of feature annotation.</text>
</comment>
<dbReference type="SUPFAM" id="SSF48592">
    <property type="entry name" value="GroEL equatorial domain-like"/>
    <property type="match status" value="1"/>
</dbReference>
<dbReference type="GO" id="GO:0051082">
    <property type="term" value="F:unfolded protein binding"/>
    <property type="evidence" value="ECO:0007669"/>
    <property type="project" value="UniProtKB-UniRule"/>
</dbReference>
<keyword evidence="10" id="KW-1185">Reference proteome</keyword>
<dbReference type="GO" id="GO:0140662">
    <property type="term" value="F:ATP-dependent protein folding chaperone"/>
    <property type="evidence" value="ECO:0007669"/>
    <property type="project" value="InterPro"/>
</dbReference>
<name>A0A1N6DFU0_9BACT</name>
<dbReference type="EMBL" id="FSRC01000001">
    <property type="protein sequence ID" value="SIN69645.1"/>
    <property type="molecule type" value="Genomic_DNA"/>
</dbReference>
<evidence type="ECO:0000256" key="4">
    <source>
        <dbReference type="ARBA" id="ARBA00023186"/>
    </source>
</evidence>
<evidence type="ECO:0000256" key="2">
    <source>
        <dbReference type="ARBA" id="ARBA00022741"/>
    </source>
</evidence>
<feature type="binding site" evidence="6">
    <location>
        <position position="50"/>
    </location>
    <ligand>
        <name>ATP</name>
        <dbReference type="ChEBI" id="CHEBI:30616"/>
    </ligand>
</feature>
<dbReference type="Pfam" id="PF00118">
    <property type="entry name" value="Cpn60_TCP1"/>
    <property type="match status" value="1"/>
</dbReference>
<dbReference type="Gene3D" id="3.50.7.10">
    <property type="entry name" value="GroEL"/>
    <property type="match status" value="1"/>
</dbReference>
<comment type="function">
    <text evidence="6 8">Together with its co-chaperonin GroES, plays an essential role in assisting protein folding. The GroEL-GroES system forms a nano-cage that allows encapsulation of the non-native substrate proteins and provides a physical environment optimized to promote and accelerate protein folding.</text>
</comment>
<dbReference type="InterPro" id="IPR027409">
    <property type="entry name" value="GroEL-like_apical_dom_sf"/>
</dbReference>
<dbReference type="RefSeq" id="WP_074223564.1">
    <property type="nucleotide sequence ID" value="NZ_FSRC01000001.1"/>
</dbReference>
<dbReference type="NCBIfam" id="NF009487">
    <property type="entry name" value="PRK12849.1"/>
    <property type="match status" value="1"/>
</dbReference>
<dbReference type="EC" id="5.6.1.7" evidence="6"/>
<dbReference type="PRINTS" id="PR00298">
    <property type="entry name" value="CHAPERONIN60"/>
</dbReference>
<evidence type="ECO:0000256" key="3">
    <source>
        <dbReference type="ARBA" id="ARBA00022840"/>
    </source>
</evidence>
<accession>A0A1N6DFU0</accession>
<dbReference type="GO" id="GO:0042026">
    <property type="term" value="P:protein refolding"/>
    <property type="evidence" value="ECO:0007669"/>
    <property type="project" value="UniProtKB-UniRule"/>
</dbReference>
<dbReference type="InterPro" id="IPR027410">
    <property type="entry name" value="TCP-1-like_intermed_sf"/>
</dbReference>
<dbReference type="InterPro" id="IPR002423">
    <property type="entry name" value="Cpn60/GroEL/TCP-1"/>
</dbReference>
<keyword evidence="3 6" id="KW-0067">ATP-binding</keyword>
<dbReference type="FunFam" id="1.10.560.10:FF:000001">
    <property type="entry name" value="60 kDa chaperonin"/>
    <property type="match status" value="1"/>
</dbReference>
<evidence type="ECO:0000313" key="10">
    <source>
        <dbReference type="Proteomes" id="UP000185221"/>
    </source>
</evidence>
<gene>
    <name evidence="6" type="primary">groEL</name>
    <name evidence="6" type="synonym">groL</name>
    <name evidence="9" type="ORF">SAMN05444394_0844</name>
</gene>
<dbReference type="PANTHER" id="PTHR45633">
    <property type="entry name" value="60 KDA HEAT SHOCK PROTEIN, MITOCHONDRIAL"/>
    <property type="match status" value="1"/>
</dbReference>
<dbReference type="InterPro" id="IPR027413">
    <property type="entry name" value="GROEL-like_equatorial_sf"/>
</dbReference>
<dbReference type="GO" id="GO:0005737">
    <property type="term" value="C:cytoplasm"/>
    <property type="evidence" value="ECO:0007669"/>
    <property type="project" value="UniProtKB-SubCell"/>
</dbReference>
<dbReference type="FunFam" id="3.50.7.10:FF:000001">
    <property type="entry name" value="60 kDa chaperonin"/>
    <property type="match status" value="1"/>
</dbReference>
<sequence>MSKELFFDTDARDRLKKGVDALADAVKTTLGPKGRNVILDKKFGAPTITKDGVSVAKEIELSEPIENMGAQLVKEVASKTADNAGDGTTTATVLAQSIFNVGIKNVAAGANPMDLKRGIDKAVTAVVAKLRENSKEISTSKEIAQVATVSANNDEEIGNMISDAMDKVGKDGVITVEEAKGTETEVKTVEGMQFDRGYLSPYFVTNTEKMESELEQPYILIYDKKISSMKELLPVLEPVAQSGKPLVIISEDVDGEALATLVVNKIRGALKVAAVKAPGFGDRRKAMLEDIAILTGGTVISEERGFKLENATVDMLGRAEKINIDKDNTTIVNGAGDANAIKGRVSEIKAQIEKTTSDYDREKLQERLAKLSGGVAILYIGAATEVEMKEKKDRVDDALHATRAAVQEGVVVGGGVALIRASEALADLKGLNEDEDTGINIIRQAIESPLRTIVLNAGGEPSVVINKIRENSGNYGYNARTDKYEDLFSVGVIDPTKVTRLALENAASIAALLLTTECVVADVKEDAPAMPPMGGGGGMGGMM</sequence>
<reference evidence="10" key="1">
    <citation type="submission" date="2016-11" db="EMBL/GenBank/DDBJ databases">
        <authorList>
            <person name="Varghese N."/>
            <person name="Submissions S."/>
        </authorList>
    </citation>
    <scope>NUCLEOTIDE SEQUENCE [LARGE SCALE GENOMIC DNA]</scope>
    <source>
        <strain evidence="10">DSM 15292</strain>
    </source>
</reference>
<dbReference type="PROSITE" id="PS00296">
    <property type="entry name" value="CHAPERONINS_CPN60"/>
    <property type="match status" value="1"/>
</dbReference>
<dbReference type="STRING" id="226505.SAMN05444394_0844"/>
<protein>
    <recommendedName>
        <fullName evidence="6">Chaperonin GroEL</fullName>
        <ecNumber evidence="6">5.6.1.7</ecNumber>
    </recommendedName>
    <alternativeName>
        <fullName evidence="6">60 kDa chaperonin</fullName>
    </alternativeName>
    <alternativeName>
        <fullName evidence="6">Chaperonin-60</fullName>
        <shortName evidence="6">Cpn60</shortName>
    </alternativeName>
</protein>
<organism evidence="9 10">
    <name type="scientific">Algoriphagus halophilus</name>
    <dbReference type="NCBI Taxonomy" id="226505"/>
    <lineage>
        <taxon>Bacteria</taxon>
        <taxon>Pseudomonadati</taxon>
        <taxon>Bacteroidota</taxon>
        <taxon>Cytophagia</taxon>
        <taxon>Cytophagales</taxon>
        <taxon>Cyclobacteriaceae</taxon>
        <taxon>Algoriphagus</taxon>
    </lineage>
</organism>
<proteinExistence type="inferred from homology"/>
<keyword evidence="6" id="KW-0963">Cytoplasm</keyword>
<evidence type="ECO:0000256" key="8">
    <source>
        <dbReference type="RuleBase" id="RU000419"/>
    </source>
</evidence>
<dbReference type="AlphaFoldDB" id="A0A1N6DFU0"/>
<comment type="subunit">
    <text evidence="6 8">Forms a cylinder of 14 subunits composed of two heptameric rings stacked back-to-back. Interacts with the co-chaperonin GroES.</text>
</comment>
<dbReference type="Proteomes" id="UP000185221">
    <property type="component" value="Unassembled WGS sequence"/>
</dbReference>
<dbReference type="NCBIfam" id="NF009489">
    <property type="entry name" value="PRK12851.1"/>
    <property type="match status" value="1"/>
</dbReference>
<evidence type="ECO:0000256" key="5">
    <source>
        <dbReference type="ARBA" id="ARBA00023235"/>
    </source>
</evidence>
<keyword evidence="2 6" id="KW-0547">Nucleotide-binding</keyword>
<keyword evidence="4 6" id="KW-0143">Chaperone</keyword>
<comment type="subcellular location">
    <subcellularLocation>
        <location evidence="6">Cytoplasm</location>
    </subcellularLocation>
</comment>
<dbReference type="CDD" id="cd03344">
    <property type="entry name" value="GroEL"/>
    <property type="match status" value="1"/>
</dbReference>
<dbReference type="OrthoDB" id="9766614at2"/>
<dbReference type="HAMAP" id="MF_00600">
    <property type="entry name" value="CH60"/>
    <property type="match status" value="1"/>
</dbReference>
<dbReference type="InterPro" id="IPR018370">
    <property type="entry name" value="Chaperonin_Cpn60_CS"/>
</dbReference>
<dbReference type="GO" id="GO:0016853">
    <property type="term" value="F:isomerase activity"/>
    <property type="evidence" value="ECO:0007669"/>
    <property type="project" value="UniProtKB-KW"/>
</dbReference>
<dbReference type="Gene3D" id="1.10.560.10">
    <property type="entry name" value="GroEL-like equatorial domain"/>
    <property type="match status" value="1"/>
</dbReference>
<evidence type="ECO:0000256" key="6">
    <source>
        <dbReference type="HAMAP-Rule" id="MF_00600"/>
    </source>
</evidence>
<dbReference type="InterPro" id="IPR001844">
    <property type="entry name" value="Cpn60/GroEL"/>
</dbReference>
<evidence type="ECO:0000313" key="9">
    <source>
        <dbReference type="EMBL" id="SIN69645.1"/>
    </source>
</evidence>
<feature type="binding site" evidence="6">
    <location>
        <begin position="86"/>
        <end position="90"/>
    </location>
    <ligand>
        <name>ATP</name>
        <dbReference type="ChEBI" id="CHEBI:30616"/>
    </ligand>
</feature>
<dbReference type="SUPFAM" id="SSF54849">
    <property type="entry name" value="GroEL-intermediate domain like"/>
    <property type="match status" value="1"/>
</dbReference>
<dbReference type="SUPFAM" id="SSF52029">
    <property type="entry name" value="GroEL apical domain-like"/>
    <property type="match status" value="1"/>
</dbReference>
<comment type="similarity">
    <text evidence="1 6 7">Belongs to the chaperonin (HSP60) family.</text>
</comment>
<dbReference type="NCBIfam" id="NF000592">
    <property type="entry name" value="PRK00013.1"/>
    <property type="match status" value="1"/>
</dbReference>
<dbReference type="NCBIfam" id="TIGR02348">
    <property type="entry name" value="GroEL"/>
    <property type="match status" value="1"/>
</dbReference>
<keyword evidence="5 6" id="KW-0413">Isomerase</keyword>
<dbReference type="NCBIfam" id="NF009488">
    <property type="entry name" value="PRK12850.1"/>
    <property type="match status" value="1"/>
</dbReference>
<feature type="binding site" evidence="6">
    <location>
        <position position="414"/>
    </location>
    <ligand>
        <name>ATP</name>
        <dbReference type="ChEBI" id="CHEBI:30616"/>
    </ligand>
</feature>
<evidence type="ECO:0000256" key="7">
    <source>
        <dbReference type="RuleBase" id="RU000418"/>
    </source>
</evidence>
<evidence type="ECO:0000256" key="1">
    <source>
        <dbReference type="ARBA" id="ARBA00006607"/>
    </source>
</evidence>